<proteinExistence type="predicted"/>
<evidence type="ECO:0000256" key="1">
    <source>
        <dbReference type="SAM" id="MobiDB-lite"/>
    </source>
</evidence>
<evidence type="ECO:0000313" key="2">
    <source>
        <dbReference type="EMBL" id="KAK8037977.1"/>
    </source>
</evidence>
<organism evidence="2 3">
    <name type="scientific">Apiospora phragmitis</name>
    <dbReference type="NCBI Taxonomy" id="2905665"/>
    <lineage>
        <taxon>Eukaryota</taxon>
        <taxon>Fungi</taxon>
        <taxon>Dikarya</taxon>
        <taxon>Ascomycota</taxon>
        <taxon>Pezizomycotina</taxon>
        <taxon>Sordariomycetes</taxon>
        <taxon>Xylariomycetidae</taxon>
        <taxon>Amphisphaeriales</taxon>
        <taxon>Apiosporaceae</taxon>
        <taxon>Apiospora</taxon>
    </lineage>
</organism>
<gene>
    <name evidence="2" type="ORF">PG994_014744</name>
</gene>
<dbReference type="Proteomes" id="UP001480595">
    <property type="component" value="Unassembled WGS sequence"/>
</dbReference>
<dbReference type="GeneID" id="92099216"/>
<name>A0ABR1SUH0_9PEZI</name>
<accession>A0ABR1SUH0</accession>
<reference evidence="2 3" key="1">
    <citation type="submission" date="2023-01" db="EMBL/GenBank/DDBJ databases">
        <title>Analysis of 21 Apiospora genomes using comparative genomics revels a genus with tremendous synthesis potential of carbohydrate active enzymes and secondary metabolites.</title>
        <authorList>
            <person name="Sorensen T."/>
        </authorList>
    </citation>
    <scope>NUCLEOTIDE SEQUENCE [LARGE SCALE GENOMIC DNA]</scope>
    <source>
        <strain evidence="2 3">CBS 135458</strain>
    </source>
</reference>
<dbReference type="RefSeq" id="XP_066707829.1">
    <property type="nucleotide sequence ID" value="XM_066866153.1"/>
</dbReference>
<comment type="caution">
    <text evidence="2">The sequence shown here is derived from an EMBL/GenBank/DDBJ whole genome shotgun (WGS) entry which is preliminary data.</text>
</comment>
<feature type="region of interest" description="Disordered" evidence="1">
    <location>
        <begin position="120"/>
        <end position="144"/>
    </location>
</feature>
<keyword evidence="3" id="KW-1185">Reference proteome</keyword>
<dbReference type="EMBL" id="JAQQWL010000016">
    <property type="protein sequence ID" value="KAK8037977.1"/>
    <property type="molecule type" value="Genomic_DNA"/>
</dbReference>
<sequence length="375" mass="41911">MSMYVGEIVTIKTIANCSEYEMAVVVGNLPCAVKTGKFKVEEHVMIFPVDAFVFVDANNVILQHTAHTDVEEDEAGVRGVHVKPTMVHGQVSAGLLVKLARFPDVYGKVHQVVNKDKDRKSALKAGTVERPQSRQSRGFGVRKWQPSDPNALLGERPAFVPSTTVPFADESPEIFWNQANWPSIWQATPAMPNRLPMFIYMVQNGSAWAKAIERRPAVGRGVLPDARMGICTETIDFRDTGNNTIWDSLSRMNVPTKLSKLKRKNIAIEGVIWVTRSVMTPKGARPHNQFKIFAVWDIDQQKRLSLQQTRVFAKWLGLQLVPDLGRYGLSEIMLGEAARADLGVVYMSMDGQTVMGSRPTKNAVKLKRLNIESPW</sequence>
<evidence type="ECO:0000313" key="3">
    <source>
        <dbReference type="Proteomes" id="UP001480595"/>
    </source>
</evidence>
<protein>
    <submittedName>
        <fullName evidence="2">Uncharacterized protein</fullName>
    </submittedName>
</protein>